<dbReference type="Gene3D" id="2.40.30.170">
    <property type="match status" value="1"/>
</dbReference>
<gene>
    <name evidence="12" type="ORF">Ga0061068_103132</name>
</gene>
<evidence type="ECO:0000256" key="1">
    <source>
        <dbReference type="ARBA" id="ARBA00004236"/>
    </source>
</evidence>
<dbReference type="GO" id="GO:1990195">
    <property type="term" value="C:macrolide transmembrane transporter complex"/>
    <property type="evidence" value="ECO:0007669"/>
    <property type="project" value="InterPro"/>
</dbReference>
<evidence type="ECO:0000256" key="8">
    <source>
        <dbReference type="SAM" id="MobiDB-lite"/>
    </source>
</evidence>
<evidence type="ECO:0000256" key="6">
    <source>
        <dbReference type="ARBA" id="ARBA00023136"/>
    </source>
</evidence>
<dbReference type="GO" id="GO:0030313">
    <property type="term" value="C:cell envelope"/>
    <property type="evidence" value="ECO:0007669"/>
    <property type="project" value="UniProtKB-SubCell"/>
</dbReference>
<evidence type="ECO:0000313" key="13">
    <source>
        <dbReference type="Proteomes" id="UP000182108"/>
    </source>
</evidence>
<evidence type="ECO:0000259" key="10">
    <source>
        <dbReference type="Pfam" id="PF25917"/>
    </source>
</evidence>
<keyword evidence="4" id="KW-0997">Cell inner membrane</keyword>
<evidence type="ECO:0000259" key="11">
    <source>
        <dbReference type="Pfam" id="PF25944"/>
    </source>
</evidence>
<dbReference type="GO" id="GO:1990281">
    <property type="term" value="C:efflux pump complex"/>
    <property type="evidence" value="ECO:0007669"/>
    <property type="project" value="TreeGrafter"/>
</dbReference>
<feature type="domain" description="Multidrug resistance protein MdtA-like barrel-sandwich hybrid" evidence="10">
    <location>
        <begin position="61"/>
        <end position="195"/>
    </location>
</feature>
<dbReference type="Gene3D" id="6.10.140.1990">
    <property type="match status" value="1"/>
</dbReference>
<dbReference type="OrthoDB" id="9791520at2"/>
<dbReference type="GO" id="GO:0015562">
    <property type="term" value="F:efflux transmembrane transporter activity"/>
    <property type="evidence" value="ECO:0007669"/>
    <property type="project" value="TreeGrafter"/>
</dbReference>
<feature type="compositionally biased region" description="Gly residues" evidence="8">
    <location>
        <begin position="401"/>
        <end position="410"/>
    </location>
</feature>
<dbReference type="AlphaFoldDB" id="A0A0K6ITH8"/>
<organism evidence="12 13">
    <name type="scientific">Tepidiphilus thermophilus</name>
    <dbReference type="NCBI Taxonomy" id="876478"/>
    <lineage>
        <taxon>Bacteria</taxon>
        <taxon>Pseudomonadati</taxon>
        <taxon>Pseudomonadota</taxon>
        <taxon>Hydrogenophilia</taxon>
        <taxon>Hydrogenophilales</taxon>
        <taxon>Hydrogenophilaceae</taxon>
        <taxon>Tepidiphilus</taxon>
    </lineage>
</organism>
<dbReference type="InterPro" id="IPR058625">
    <property type="entry name" value="MdtA-like_BSH"/>
</dbReference>
<dbReference type="Gene3D" id="6.20.50.140">
    <property type="match status" value="1"/>
</dbReference>
<dbReference type="Proteomes" id="UP000182108">
    <property type="component" value="Unassembled WGS sequence"/>
</dbReference>
<feature type="domain" description="Multidrug resistance protein MdtA-like alpha-helical hairpin" evidence="9">
    <location>
        <begin position="109"/>
        <end position="184"/>
    </location>
</feature>
<evidence type="ECO:0000256" key="7">
    <source>
        <dbReference type="SAM" id="Coils"/>
    </source>
</evidence>
<dbReference type="RefSeq" id="WP_055423099.1">
    <property type="nucleotide sequence ID" value="NZ_CYHH01000003.1"/>
</dbReference>
<evidence type="ECO:0000313" key="12">
    <source>
        <dbReference type="EMBL" id="CUB06408.1"/>
    </source>
</evidence>
<dbReference type="InterPro" id="IPR058624">
    <property type="entry name" value="MdtA-like_HH"/>
</dbReference>
<dbReference type="EMBL" id="CYHH01000003">
    <property type="protein sequence ID" value="CUB06408.1"/>
    <property type="molecule type" value="Genomic_DNA"/>
</dbReference>
<dbReference type="GO" id="GO:1990961">
    <property type="term" value="P:xenobiotic detoxification by transmembrane export across the plasma membrane"/>
    <property type="evidence" value="ECO:0007669"/>
    <property type="project" value="InterPro"/>
</dbReference>
<dbReference type="PANTHER" id="PTHR30469">
    <property type="entry name" value="MULTIDRUG RESISTANCE PROTEIN MDTA"/>
    <property type="match status" value="1"/>
</dbReference>
<dbReference type="GO" id="GO:0019898">
    <property type="term" value="C:extrinsic component of membrane"/>
    <property type="evidence" value="ECO:0007669"/>
    <property type="project" value="InterPro"/>
</dbReference>
<dbReference type="InterPro" id="IPR006143">
    <property type="entry name" value="RND_pump_MFP"/>
</dbReference>
<name>A0A0K6ITH8_9PROT</name>
<dbReference type="Pfam" id="PF25876">
    <property type="entry name" value="HH_MFP_RND"/>
    <property type="match status" value="1"/>
</dbReference>
<dbReference type="Pfam" id="PF25917">
    <property type="entry name" value="BSH_RND"/>
    <property type="match status" value="1"/>
</dbReference>
<accession>A0A0K6ITH8</accession>
<dbReference type="NCBIfam" id="TIGR01730">
    <property type="entry name" value="RND_mfp"/>
    <property type="match status" value="1"/>
</dbReference>
<feature type="domain" description="Multidrug resistance protein MdtA-like beta-barrel" evidence="11">
    <location>
        <begin position="236"/>
        <end position="309"/>
    </location>
</feature>
<keyword evidence="3" id="KW-1003">Cell membrane</keyword>
<dbReference type="InterPro" id="IPR058626">
    <property type="entry name" value="MdtA-like_b-barrel"/>
</dbReference>
<keyword evidence="13" id="KW-1185">Reference proteome</keyword>
<protein>
    <submittedName>
        <fullName evidence="12">RND family efflux transporter, MFP subunit</fullName>
    </submittedName>
</protein>
<reference evidence="13" key="1">
    <citation type="submission" date="2015-08" db="EMBL/GenBank/DDBJ databases">
        <authorList>
            <person name="Babu N.S."/>
            <person name="Beckwith C.J."/>
            <person name="Beseler K.G."/>
            <person name="Brison A."/>
            <person name="Carone J.V."/>
            <person name="Caskin T.P."/>
            <person name="Diamond M."/>
            <person name="Durham M.E."/>
            <person name="Foxe J.M."/>
            <person name="Go M."/>
            <person name="Henderson B.A."/>
            <person name="Jones I.B."/>
            <person name="McGettigan J.A."/>
            <person name="Micheletti S.J."/>
            <person name="Nasrallah M.E."/>
            <person name="Ortiz D."/>
            <person name="Piller C.R."/>
            <person name="Privatt S.R."/>
            <person name="Schneider S.L."/>
            <person name="Sharp S."/>
            <person name="Smith T.C."/>
            <person name="Stanton J.D."/>
            <person name="Ullery H.E."/>
            <person name="Wilson R.J."/>
            <person name="Serrano M.G."/>
            <person name="Buck G."/>
            <person name="Lee V."/>
            <person name="Wang Y."/>
            <person name="Carvalho R."/>
            <person name="Voegtly L."/>
            <person name="Shi R."/>
            <person name="Duckworth R."/>
            <person name="Johnson A."/>
            <person name="Loviza R."/>
            <person name="Walstead R."/>
            <person name="Shah Z."/>
            <person name="Kiflezghi M."/>
            <person name="Wade K."/>
            <person name="Ball S.L."/>
            <person name="Bradley K.W."/>
            <person name="Asai D.J."/>
            <person name="Bowman C.A."/>
            <person name="Russell D.A."/>
            <person name="Pope W.H."/>
            <person name="Jacobs-Sera D."/>
            <person name="Hendrix R.W."/>
            <person name="Hatfull G.F."/>
        </authorList>
    </citation>
    <scope>NUCLEOTIDE SEQUENCE [LARGE SCALE GENOMIC DNA]</scope>
    <source>
        <strain evidence="13">JCM 19170</strain>
    </source>
</reference>
<evidence type="ECO:0000259" key="9">
    <source>
        <dbReference type="Pfam" id="PF25876"/>
    </source>
</evidence>
<evidence type="ECO:0000256" key="2">
    <source>
        <dbReference type="ARBA" id="ARBA00009477"/>
    </source>
</evidence>
<sequence length="410" mass="43779">MIPAGWRRFLLAALILLLATGGYFAWRHRQGATEDYPTAKAARGSIRETVSALGVLAPSEYVDVGAQVSGQLIELKVGLGDEVKEGQLIAQIDPTQYAAQVAVDRATIADLTAQLASWEAKLTLAKWTWQRNVQLAPQGGATEQALEQSRSDLKVAEATIASLKAQIDKAKATLKVDEANLDYTRITAPISGIVMTPTSAAYGNNWSKLDIAHVGQVLNNRQNAPVLLRIGKLERMIVRAQVSEADVPRLSLGMPAYFTTLGRQDRRIDATLQSLEMTPELINGAIFYDAVLEVPNPDRALLPQMSAQVFFIVAQADDALTVPLAALSSVQRSSGIRLPGCPPRAPAGTDCVFVMAQGRMQPRTVKIGIKDEVSAQILDGLSEGEDVVIGTPSLAPRGAGPRSGGGNAGR</sequence>
<dbReference type="InterPro" id="IPR030190">
    <property type="entry name" value="MacA_alpha-hairpin_sf"/>
</dbReference>
<keyword evidence="5 7" id="KW-0175">Coiled coil</keyword>
<evidence type="ECO:0000256" key="5">
    <source>
        <dbReference type="ARBA" id="ARBA00023054"/>
    </source>
</evidence>
<comment type="similarity">
    <text evidence="2">Belongs to the membrane fusion protein (MFP) (TC 8.A.1) family.</text>
</comment>
<dbReference type="Pfam" id="PF25944">
    <property type="entry name" value="Beta-barrel_RND"/>
    <property type="match status" value="1"/>
</dbReference>
<comment type="subcellular location">
    <subcellularLocation>
        <location evidence="1">Cell membrane</location>
    </subcellularLocation>
</comment>
<proteinExistence type="inferred from homology"/>
<dbReference type="Gene3D" id="2.40.50.100">
    <property type="match status" value="1"/>
</dbReference>
<evidence type="ECO:0000256" key="3">
    <source>
        <dbReference type="ARBA" id="ARBA00022475"/>
    </source>
</evidence>
<feature type="coiled-coil region" evidence="7">
    <location>
        <begin position="146"/>
        <end position="180"/>
    </location>
</feature>
<dbReference type="SUPFAM" id="SSF111369">
    <property type="entry name" value="HlyD-like secretion proteins"/>
    <property type="match status" value="1"/>
</dbReference>
<evidence type="ECO:0000256" key="4">
    <source>
        <dbReference type="ARBA" id="ARBA00022519"/>
    </source>
</evidence>
<keyword evidence="6" id="KW-0472">Membrane</keyword>
<feature type="region of interest" description="Disordered" evidence="8">
    <location>
        <begin position="389"/>
        <end position="410"/>
    </location>
</feature>
<dbReference type="PANTHER" id="PTHR30469:SF33">
    <property type="entry name" value="SLR1207 PROTEIN"/>
    <property type="match status" value="1"/>
</dbReference>